<sequence length="530" mass="57126">MLHIIRSTECCPLCKPNQIRMTIIMEQRFTKIEILTLWILLTCLFMAWQSRAQFVFDETTLNVPGEPFAVITGDFNGDGAPDIAASIYYFGFFEDGRSVVVYLNDGIGGFLPGVEYPTGLSPAAIDVADIDDDGDLDMAVSNAESDTVTVLINDGIGQFNSSRTYGLAGGENARDIKFLDWDRDGHEDIFVINNLGSVYLTLLVNNGSGDFTRITPVPIGRFSVAGAPADFDADGATDLAISSLGEDTVHVLLSDGDGWYWEHIEIDALDNPFQLTAEDFNLDGTPDLVVTREDGLAFYRNDGAANFQFARLYRFIEDRPLDIQLVDLNNDGIKDYAAAVGYEDSGVAVLLSNSLGRPAERIDFSTEPNPGDVSSVESIASADFDGDGVKDLIVNDSATDMVRVFYNRTAASPLLGAVTGITTSRVRCKNITTRQSVQLLGPHSNWNCSAAGLVTHPGDRVAILIDGEVTDAAVAGASTQGISDKRRVSCTAAANVARNYTMKASWNCEEMGVPVAVGDSVHLIASGIVY</sequence>
<dbReference type="OrthoDB" id="100785at2"/>
<dbReference type="Pfam" id="PF13517">
    <property type="entry name" value="FG-GAP_3"/>
    <property type="match status" value="2"/>
</dbReference>
<dbReference type="Gene3D" id="2.130.10.130">
    <property type="entry name" value="Integrin alpha, N-terminal"/>
    <property type="match status" value="2"/>
</dbReference>
<reference evidence="4" key="1">
    <citation type="submission" date="2018-08" db="EMBL/GenBank/DDBJ databases">
        <authorList>
            <person name="Zhang J."/>
            <person name="Du Z.-J."/>
        </authorList>
    </citation>
    <scope>NUCLEOTIDE SEQUENCE [LARGE SCALE GENOMIC DNA]</scope>
    <source>
        <strain evidence="4">KCTC 52655</strain>
    </source>
</reference>
<feature type="transmembrane region" description="Helical" evidence="2">
    <location>
        <begin position="29"/>
        <end position="48"/>
    </location>
</feature>
<proteinExistence type="predicted"/>
<comment type="caution">
    <text evidence="3">The sequence shown here is derived from an EMBL/GenBank/DDBJ whole genome shotgun (WGS) entry which is preliminary data.</text>
</comment>
<evidence type="ECO:0000256" key="2">
    <source>
        <dbReference type="SAM" id="Phobius"/>
    </source>
</evidence>
<dbReference type="Proteomes" id="UP000256561">
    <property type="component" value="Unassembled WGS sequence"/>
</dbReference>
<dbReference type="SUPFAM" id="SSF69318">
    <property type="entry name" value="Integrin alpha N-terminal domain"/>
    <property type="match status" value="2"/>
</dbReference>
<evidence type="ECO:0000256" key="1">
    <source>
        <dbReference type="ARBA" id="ARBA00022729"/>
    </source>
</evidence>
<dbReference type="PANTHER" id="PTHR46580:SF4">
    <property type="entry name" value="ATP_GTP-BINDING PROTEIN"/>
    <property type="match status" value="1"/>
</dbReference>
<keyword evidence="2" id="KW-0812">Transmembrane</keyword>
<dbReference type="InterPro" id="IPR028994">
    <property type="entry name" value="Integrin_alpha_N"/>
</dbReference>
<organism evidence="3 4">
    <name type="scientific">Alteromonas aestuariivivens</name>
    <dbReference type="NCBI Taxonomy" id="1938339"/>
    <lineage>
        <taxon>Bacteria</taxon>
        <taxon>Pseudomonadati</taxon>
        <taxon>Pseudomonadota</taxon>
        <taxon>Gammaproteobacteria</taxon>
        <taxon>Alteromonadales</taxon>
        <taxon>Alteromonadaceae</taxon>
        <taxon>Alteromonas/Salinimonas group</taxon>
        <taxon>Alteromonas</taxon>
    </lineage>
</organism>
<dbReference type="AlphaFoldDB" id="A0A3D8MD20"/>
<evidence type="ECO:0000313" key="4">
    <source>
        <dbReference type="Proteomes" id="UP000256561"/>
    </source>
</evidence>
<dbReference type="PANTHER" id="PTHR46580">
    <property type="entry name" value="SENSOR KINASE-RELATED"/>
    <property type="match status" value="1"/>
</dbReference>
<evidence type="ECO:0000313" key="3">
    <source>
        <dbReference type="EMBL" id="RDV28073.1"/>
    </source>
</evidence>
<gene>
    <name evidence="3" type="ORF">DXV75_03660</name>
</gene>
<protein>
    <submittedName>
        <fullName evidence="3">VCBS repeat-containing protein</fullName>
    </submittedName>
</protein>
<accession>A0A3D8MD20</accession>
<dbReference type="InterPro" id="IPR013517">
    <property type="entry name" value="FG-GAP"/>
</dbReference>
<keyword evidence="4" id="KW-1185">Reference proteome</keyword>
<name>A0A3D8MD20_9ALTE</name>
<keyword evidence="1" id="KW-0732">Signal</keyword>
<keyword evidence="2" id="KW-1133">Transmembrane helix</keyword>
<dbReference type="EMBL" id="QRHA01000002">
    <property type="protein sequence ID" value="RDV28073.1"/>
    <property type="molecule type" value="Genomic_DNA"/>
</dbReference>
<keyword evidence="2" id="KW-0472">Membrane</keyword>